<evidence type="ECO:0000256" key="2">
    <source>
        <dbReference type="ARBA" id="ARBA00022679"/>
    </source>
</evidence>
<dbReference type="PROSITE" id="PS51686">
    <property type="entry name" value="SAM_MT_RSMB_NOP"/>
    <property type="match status" value="1"/>
</dbReference>
<comment type="similarity">
    <text evidence="5">Belongs to the class I-like SAM-binding methyltransferase superfamily. RsmB/NOP family.</text>
</comment>
<dbReference type="PANTHER" id="PTHR22807:SF4">
    <property type="entry name" value="28S RRNA (CYTOSINE-C(5))-METHYLTRANSFERASE"/>
    <property type="match status" value="1"/>
</dbReference>
<evidence type="ECO:0000256" key="5">
    <source>
        <dbReference type="PROSITE-ProRule" id="PRU01023"/>
    </source>
</evidence>
<sequence length="262" mass="28705">MEAVQATVSAPHVGGDFIDACAAPGNKTSLLCALLQGWECTWLRDPSSAGRRVNIFAVEVDTKRYRRLVSNLQRCGASHVLTMNTSFMSLDCHSSLFSHVRYFLLDPSCSGSGTYSLDSILHPRACAADSAQLQRYVDNQIAIVRHAFNFPNAHTIVYSTCSVHCCENEAVVLRTLHHANQRGFILTSVLKSWPMRGASCITVHDCIGATEDELRDLVQLYGSADGSTLNVPNAEALVRVDPGTHRTGGFFLACFQRTQLVK</sequence>
<dbReference type="Gene3D" id="3.40.50.150">
    <property type="entry name" value="Vaccinia Virus protein VP39"/>
    <property type="match status" value="1"/>
</dbReference>
<comment type="caution">
    <text evidence="5">Lacks conserved residue(s) required for the propagation of feature annotation.</text>
</comment>
<dbReference type="InterPro" id="IPR029063">
    <property type="entry name" value="SAM-dependent_MTases_sf"/>
</dbReference>
<dbReference type="AlphaFoldDB" id="A0A0A9WKA5"/>
<dbReference type="Pfam" id="PF01189">
    <property type="entry name" value="Methyltr_RsmB-F"/>
    <property type="match status" value="1"/>
</dbReference>
<evidence type="ECO:0000259" key="6">
    <source>
        <dbReference type="PROSITE" id="PS51686"/>
    </source>
</evidence>
<feature type="binding site" evidence="5">
    <location>
        <begin position="21"/>
        <end position="27"/>
    </location>
    <ligand>
        <name>S-adenosyl-L-methionine</name>
        <dbReference type="ChEBI" id="CHEBI:59789"/>
    </ligand>
</feature>
<reference evidence="7" key="2">
    <citation type="submission" date="2014-07" db="EMBL/GenBank/DDBJ databases">
        <authorList>
            <person name="Hull J."/>
        </authorList>
    </citation>
    <scope>NUCLEOTIDE SEQUENCE</scope>
</reference>
<name>A0A0A9WKA5_LYGHE</name>
<proteinExistence type="inferred from homology"/>
<dbReference type="InterPro" id="IPR001678">
    <property type="entry name" value="MeTrfase_RsmB-F_NOP2_dom"/>
</dbReference>
<dbReference type="InterPro" id="IPR023267">
    <property type="entry name" value="RCMT"/>
</dbReference>
<feature type="binding site" evidence="5">
    <location>
        <position position="106"/>
    </location>
    <ligand>
        <name>S-adenosyl-L-methionine</name>
        <dbReference type="ChEBI" id="CHEBI:59789"/>
    </ligand>
</feature>
<evidence type="ECO:0000313" key="8">
    <source>
        <dbReference type="EMBL" id="JAQ04193.1"/>
    </source>
</evidence>
<dbReference type="GO" id="GO:0070475">
    <property type="term" value="P:rRNA base methylation"/>
    <property type="evidence" value="ECO:0007669"/>
    <property type="project" value="TreeGrafter"/>
</dbReference>
<dbReference type="InterPro" id="IPR049560">
    <property type="entry name" value="MeTrfase_RsmB-F_NOP2_cat"/>
</dbReference>
<evidence type="ECO:0000256" key="4">
    <source>
        <dbReference type="ARBA" id="ARBA00022884"/>
    </source>
</evidence>
<reference evidence="8" key="3">
    <citation type="journal article" date="2016" name="Gigascience">
        <title>De novo construction of an expanded transcriptome assembly for the western tarnished plant bug, Lygus hesperus.</title>
        <authorList>
            <person name="Tassone E.E."/>
            <person name="Geib S.M."/>
            <person name="Hall B."/>
            <person name="Fabrick J.A."/>
            <person name="Brent C.S."/>
            <person name="Hull J.J."/>
        </authorList>
    </citation>
    <scope>NUCLEOTIDE SEQUENCE</scope>
</reference>
<keyword evidence="3 5" id="KW-0949">S-adenosyl-L-methionine</keyword>
<dbReference type="EMBL" id="GBHO01035420">
    <property type="protein sequence ID" value="JAG08184.1"/>
    <property type="molecule type" value="Transcribed_RNA"/>
</dbReference>
<dbReference type="EMBL" id="GDHC01014436">
    <property type="protein sequence ID" value="JAQ04193.1"/>
    <property type="molecule type" value="Transcribed_RNA"/>
</dbReference>
<feature type="domain" description="SAM-dependent MTase RsmB/NOP-type" evidence="6">
    <location>
        <begin position="1"/>
        <end position="258"/>
    </location>
</feature>
<dbReference type="GO" id="GO:0005730">
    <property type="term" value="C:nucleolus"/>
    <property type="evidence" value="ECO:0007669"/>
    <property type="project" value="TreeGrafter"/>
</dbReference>
<dbReference type="PANTHER" id="PTHR22807">
    <property type="entry name" value="NOP2 YEAST -RELATED NOL1/NOP2/FMU SUN DOMAIN-CONTAINING"/>
    <property type="match status" value="1"/>
</dbReference>
<feature type="binding site" evidence="5">
    <location>
        <position position="59"/>
    </location>
    <ligand>
        <name>S-adenosyl-L-methionine</name>
        <dbReference type="ChEBI" id="CHEBI:59789"/>
    </ligand>
</feature>
<organism evidence="7">
    <name type="scientific">Lygus hesperus</name>
    <name type="common">Western plant bug</name>
    <dbReference type="NCBI Taxonomy" id="30085"/>
    <lineage>
        <taxon>Eukaryota</taxon>
        <taxon>Metazoa</taxon>
        <taxon>Ecdysozoa</taxon>
        <taxon>Arthropoda</taxon>
        <taxon>Hexapoda</taxon>
        <taxon>Insecta</taxon>
        <taxon>Pterygota</taxon>
        <taxon>Neoptera</taxon>
        <taxon>Paraneoptera</taxon>
        <taxon>Hemiptera</taxon>
        <taxon>Heteroptera</taxon>
        <taxon>Panheteroptera</taxon>
        <taxon>Cimicomorpha</taxon>
        <taxon>Miridae</taxon>
        <taxon>Mirini</taxon>
        <taxon>Lygus</taxon>
    </lineage>
</organism>
<feature type="active site" description="Nucleophile" evidence="5">
    <location>
        <position position="161"/>
    </location>
</feature>
<evidence type="ECO:0000256" key="3">
    <source>
        <dbReference type="ARBA" id="ARBA00022691"/>
    </source>
</evidence>
<keyword evidence="4 5" id="KW-0694">RNA-binding</keyword>
<gene>
    <name evidence="7" type="primary">Nsun5_1</name>
    <name evidence="8" type="synonym">Nsun5_3</name>
    <name evidence="7" type="ORF">CM83_6083</name>
    <name evidence="8" type="ORF">g.18783</name>
</gene>
<dbReference type="GO" id="GO:0008173">
    <property type="term" value="F:RNA methyltransferase activity"/>
    <property type="evidence" value="ECO:0007669"/>
    <property type="project" value="InterPro"/>
</dbReference>
<dbReference type="PRINTS" id="PR02008">
    <property type="entry name" value="RCMTFAMILY"/>
</dbReference>
<dbReference type="GO" id="GO:0003723">
    <property type="term" value="F:RNA binding"/>
    <property type="evidence" value="ECO:0007669"/>
    <property type="project" value="UniProtKB-UniRule"/>
</dbReference>
<keyword evidence="2 5" id="KW-0808">Transferase</keyword>
<evidence type="ECO:0000313" key="7">
    <source>
        <dbReference type="EMBL" id="JAG08184.1"/>
    </source>
</evidence>
<accession>A0A0A9WKA5</accession>
<protein>
    <submittedName>
        <fullName evidence="7">Putative methyltransferase NSUN5</fullName>
    </submittedName>
</protein>
<evidence type="ECO:0000256" key="1">
    <source>
        <dbReference type="ARBA" id="ARBA00022603"/>
    </source>
</evidence>
<dbReference type="SUPFAM" id="SSF53335">
    <property type="entry name" value="S-adenosyl-L-methionine-dependent methyltransferases"/>
    <property type="match status" value="1"/>
</dbReference>
<keyword evidence="1 5" id="KW-0489">Methyltransferase</keyword>
<reference evidence="7" key="1">
    <citation type="journal article" date="2014" name="PLoS ONE">
        <title>Transcriptome-Based Identification of ABC Transporters in the Western Tarnished Plant Bug Lygus hesperus.</title>
        <authorList>
            <person name="Hull J.J."/>
            <person name="Chaney K."/>
            <person name="Geib S.M."/>
            <person name="Fabrick J.A."/>
            <person name="Brent C.S."/>
            <person name="Walsh D."/>
            <person name="Lavine L.C."/>
        </authorList>
    </citation>
    <scope>NUCLEOTIDE SEQUENCE</scope>
</reference>